<name>A0AB73T9N0_9FIRM</name>
<dbReference type="EMBL" id="QGGY01000001">
    <property type="protein sequence ID" value="PWJ78911.1"/>
    <property type="molecule type" value="Genomic_DNA"/>
</dbReference>
<protein>
    <recommendedName>
        <fullName evidence="1">Large polyvalent protein associated domain-containing protein</fullName>
    </recommendedName>
</protein>
<evidence type="ECO:0000259" key="1">
    <source>
        <dbReference type="Pfam" id="PF18840"/>
    </source>
</evidence>
<gene>
    <name evidence="2" type="ORF">C7383_101287</name>
</gene>
<dbReference type="InterPro" id="IPR041045">
    <property type="entry name" value="LPD25"/>
</dbReference>
<comment type="caution">
    <text evidence="2">The sequence shown here is derived from an EMBL/GenBank/DDBJ whole genome shotgun (WGS) entry which is preliminary data.</text>
</comment>
<reference evidence="2 3" key="1">
    <citation type="submission" date="2018-05" db="EMBL/GenBank/DDBJ databases">
        <authorList>
            <person name="Goeker M."/>
            <person name="Huntemann M."/>
            <person name="Clum A."/>
            <person name="Pillay M."/>
            <person name="Palaniappan K."/>
            <person name="Varghese N."/>
            <person name="Mikhailova N."/>
            <person name="Stamatis D."/>
            <person name="Reddy T."/>
            <person name="Daum C."/>
            <person name="Shapiro N."/>
            <person name="Ivanova N."/>
            <person name="Kyrpides N."/>
            <person name="Woyke T."/>
        </authorList>
    </citation>
    <scope>NUCLEOTIDE SEQUENCE [LARGE SCALE GENOMIC DNA]</scope>
    <source>
        <strain evidence="2 3">DSM 26524</strain>
    </source>
</reference>
<dbReference type="RefSeq" id="WP_109624353.1">
    <property type="nucleotide sequence ID" value="NZ_JANKBI010000001.1"/>
</dbReference>
<sequence>MENSKMGKDAVNGIRITFYVAECMEFPRYGECREDILSAEEAVKFYEAIPSERLNAVKGIGVHVYDQKQPEFLQEFQLVHMGKMDVDMLQAMYGFDDYPQILRAARELISAMPELEVIDTGKLLNEKEDFHKSADVMEIAESINQFQKRIDPDGYESFYPDEEKHIRKIAMQLLVDKGKEGFQKWLEFGRFLESPELSAETQRLLMTLKDSEIEIPYNMEPFVYVDSSEDMRLEEGEVLTLQEAVLLFGRLDYEQCLSRKNKETLGYNKTWFRILYLHEGELCSYNGRQDFGDGNGDLFQHIEAQQQFYSSDEGMEYLKSLPEQEAAALCAVPILIGNLPDICLSRWRRGKSERCFALRHLLLPGVRF</sequence>
<dbReference type="AlphaFoldDB" id="A0AB73T9N0"/>
<dbReference type="Proteomes" id="UP000245412">
    <property type="component" value="Unassembled WGS sequence"/>
</dbReference>
<keyword evidence="3" id="KW-1185">Reference proteome</keyword>
<feature type="domain" description="Large polyvalent protein associated" evidence="1">
    <location>
        <begin position="218"/>
        <end position="310"/>
    </location>
</feature>
<proteinExistence type="predicted"/>
<evidence type="ECO:0000313" key="2">
    <source>
        <dbReference type="EMBL" id="PWJ78911.1"/>
    </source>
</evidence>
<organism evidence="2 3">
    <name type="scientific">Murimonas intestini</name>
    <dbReference type="NCBI Taxonomy" id="1337051"/>
    <lineage>
        <taxon>Bacteria</taxon>
        <taxon>Bacillati</taxon>
        <taxon>Bacillota</taxon>
        <taxon>Clostridia</taxon>
        <taxon>Lachnospirales</taxon>
        <taxon>Lachnospiraceae</taxon>
        <taxon>Murimonas</taxon>
    </lineage>
</organism>
<accession>A0AB73T9N0</accession>
<dbReference type="Pfam" id="PF18840">
    <property type="entry name" value="LPD25"/>
    <property type="match status" value="1"/>
</dbReference>
<evidence type="ECO:0000313" key="3">
    <source>
        <dbReference type="Proteomes" id="UP000245412"/>
    </source>
</evidence>